<feature type="domain" description="Sm" evidence="4">
    <location>
        <begin position="10"/>
        <end position="69"/>
    </location>
</feature>
<accession>A0A0B5BA82</accession>
<dbReference type="Gene3D" id="2.30.30.100">
    <property type="match status" value="1"/>
</dbReference>
<dbReference type="OrthoDB" id="9799751at2"/>
<dbReference type="HOGENOM" id="CLU_113688_3_0_7"/>
<dbReference type="CDD" id="cd01716">
    <property type="entry name" value="Hfq"/>
    <property type="match status" value="1"/>
</dbReference>
<evidence type="ECO:0000256" key="2">
    <source>
        <dbReference type="ARBA" id="ARBA00023016"/>
    </source>
</evidence>
<comment type="function">
    <text evidence="3">RNA chaperone that binds small regulatory RNA (sRNAs) and mRNAs to facilitate mRNA translational regulation in response to envelope stress, environmental stress and changes in metabolite concentrations. Also binds with high specificity to tRNAs.</text>
</comment>
<sequence length="74" mass="8476">MAKAPFNIQDQYLNQSRKERVRVAVKLMSGEKLEGYIKSFDNFSVLMEIQGDILIYKHAIASITSVDGSFRLHQ</sequence>
<evidence type="ECO:0000259" key="4">
    <source>
        <dbReference type="PROSITE" id="PS52002"/>
    </source>
</evidence>
<comment type="subunit">
    <text evidence="3">Homohexamer.</text>
</comment>
<evidence type="ECO:0000256" key="3">
    <source>
        <dbReference type="HAMAP-Rule" id="MF_00436"/>
    </source>
</evidence>
<proteinExistence type="inferred from homology"/>
<evidence type="ECO:0000313" key="5">
    <source>
        <dbReference type="EMBL" id="AJE03497.1"/>
    </source>
</evidence>
<keyword evidence="2 3" id="KW-0346">Stress response</keyword>
<protein>
    <recommendedName>
        <fullName evidence="3">RNA-binding protein Hfq</fullName>
    </recommendedName>
</protein>
<dbReference type="PANTHER" id="PTHR34772:SF1">
    <property type="entry name" value="RNA-BINDING PROTEIN HFQ"/>
    <property type="match status" value="1"/>
</dbReference>
<name>A0A0B5BA82_9BACT</name>
<dbReference type="STRING" id="345632.GPICK_09175"/>
<dbReference type="GO" id="GO:0043487">
    <property type="term" value="P:regulation of RNA stability"/>
    <property type="evidence" value="ECO:0007669"/>
    <property type="project" value="TreeGrafter"/>
</dbReference>
<dbReference type="NCBIfam" id="TIGR02383">
    <property type="entry name" value="Hfq"/>
    <property type="match status" value="1"/>
</dbReference>
<reference evidence="5 6" key="1">
    <citation type="journal article" date="2015" name="Genome Announc.">
        <title>Complete Genome of Geobacter pickeringii G13T, a Metal-Reducing Isolate from Sedimentary Kaolin Deposits.</title>
        <authorList>
            <person name="Badalamenti J.P."/>
            <person name="Bond D.R."/>
        </authorList>
    </citation>
    <scope>NUCLEOTIDE SEQUENCE [LARGE SCALE GENOMIC DNA]</scope>
    <source>
        <strain evidence="5 6">G13</strain>
    </source>
</reference>
<dbReference type="AlphaFoldDB" id="A0A0B5BA82"/>
<dbReference type="EMBL" id="CP009788">
    <property type="protein sequence ID" value="AJE03497.1"/>
    <property type="molecule type" value="Genomic_DNA"/>
</dbReference>
<dbReference type="GO" id="GO:0005829">
    <property type="term" value="C:cytosol"/>
    <property type="evidence" value="ECO:0007669"/>
    <property type="project" value="TreeGrafter"/>
</dbReference>
<dbReference type="GO" id="GO:0006355">
    <property type="term" value="P:regulation of DNA-templated transcription"/>
    <property type="evidence" value="ECO:0007669"/>
    <property type="project" value="InterPro"/>
</dbReference>
<dbReference type="Proteomes" id="UP000057609">
    <property type="component" value="Chromosome"/>
</dbReference>
<dbReference type="InterPro" id="IPR047575">
    <property type="entry name" value="Sm"/>
</dbReference>
<dbReference type="SUPFAM" id="SSF50182">
    <property type="entry name" value="Sm-like ribonucleoproteins"/>
    <property type="match status" value="1"/>
</dbReference>
<keyword evidence="6" id="KW-1185">Reference proteome</keyword>
<dbReference type="Pfam" id="PF17209">
    <property type="entry name" value="Hfq"/>
    <property type="match status" value="1"/>
</dbReference>
<dbReference type="InterPro" id="IPR005001">
    <property type="entry name" value="Hfq"/>
</dbReference>
<dbReference type="GO" id="GO:0045974">
    <property type="term" value="P:regulation of translation, ncRNA-mediated"/>
    <property type="evidence" value="ECO:0007669"/>
    <property type="project" value="TreeGrafter"/>
</dbReference>
<dbReference type="KEGG" id="gpi:GPICK_09175"/>
<dbReference type="GO" id="GO:0003723">
    <property type="term" value="F:RNA binding"/>
    <property type="evidence" value="ECO:0007669"/>
    <property type="project" value="UniProtKB-UniRule"/>
</dbReference>
<organism evidence="5 6">
    <name type="scientific">Geobacter pickeringii</name>
    <dbReference type="NCBI Taxonomy" id="345632"/>
    <lineage>
        <taxon>Bacteria</taxon>
        <taxon>Pseudomonadati</taxon>
        <taxon>Thermodesulfobacteriota</taxon>
        <taxon>Desulfuromonadia</taxon>
        <taxon>Geobacterales</taxon>
        <taxon>Geobacteraceae</taxon>
        <taxon>Geobacter</taxon>
    </lineage>
</organism>
<dbReference type="PANTHER" id="PTHR34772">
    <property type="entry name" value="RNA-BINDING PROTEIN HFQ"/>
    <property type="match status" value="1"/>
</dbReference>
<dbReference type="HAMAP" id="MF_00436">
    <property type="entry name" value="Hfq"/>
    <property type="match status" value="1"/>
</dbReference>
<evidence type="ECO:0000256" key="1">
    <source>
        <dbReference type="ARBA" id="ARBA00022884"/>
    </source>
</evidence>
<dbReference type="InterPro" id="IPR010920">
    <property type="entry name" value="LSM_dom_sf"/>
</dbReference>
<gene>
    <name evidence="3" type="primary">hfq</name>
    <name evidence="5" type="ORF">GPICK_09175</name>
</gene>
<comment type="similarity">
    <text evidence="3">Belongs to the Hfq family.</text>
</comment>
<evidence type="ECO:0000313" key="6">
    <source>
        <dbReference type="Proteomes" id="UP000057609"/>
    </source>
</evidence>
<dbReference type="RefSeq" id="WP_039742479.1">
    <property type="nucleotide sequence ID" value="NZ_CP009788.1"/>
</dbReference>
<dbReference type="PROSITE" id="PS52002">
    <property type="entry name" value="SM"/>
    <property type="match status" value="1"/>
</dbReference>
<keyword evidence="1 3" id="KW-0694">RNA-binding</keyword>